<evidence type="ECO:0000256" key="2">
    <source>
        <dbReference type="ARBA" id="ARBA00010072"/>
    </source>
</evidence>
<evidence type="ECO:0000256" key="8">
    <source>
        <dbReference type="ARBA" id="ARBA00023136"/>
    </source>
</evidence>
<evidence type="ECO:0000313" key="11">
    <source>
        <dbReference type="EMBL" id="KKO07629.1"/>
    </source>
</evidence>
<evidence type="ECO:0000256" key="1">
    <source>
        <dbReference type="ARBA" id="ARBA00004651"/>
    </source>
</evidence>
<feature type="transmembrane region" description="Helical" evidence="9">
    <location>
        <begin position="20"/>
        <end position="45"/>
    </location>
</feature>
<dbReference type="InterPro" id="IPR043429">
    <property type="entry name" value="ArtM/GltK/GlnP/TcyL/YhdX-like"/>
</dbReference>
<sequence length="219" mass="23799">MFDWPTLLFSLPLLGKALLITLQTSLLGNAIGFVIGTLIASMQLAKMPLLRRLGGSYIFIFRGVPLLVQLLVIYYLAPMFGLPNLSPMVAAVMALSLCSGAYIAEILRGGLLAIPSGQREAAHLLGMSRPAILLRIELPQAVQSTLPSLVNELVLLIKASALVSVVGLADLTRVAQNLASSDYLFFQHYLVLAGIYCLINIPLTMFGRRLERHLERSLA</sequence>
<dbReference type="InterPro" id="IPR010065">
    <property type="entry name" value="AA_ABC_transptr_permease_3TM"/>
</dbReference>
<dbReference type="GO" id="GO:0022857">
    <property type="term" value="F:transmembrane transporter activity"/>
    <property type="evidence" value="ECO:0007669"/>
    <property type="project" value="InterPro"/>
</dbReference>
<evidence type="ECO:0000256" key="4">
    <source>
        <dbReference type="ARBA" id="ARBA00022475"/>
    </source>
</evidence>
<gene>
    <name evidence="11" type="ORF">LCGC14_0055850</name>
</gene>
<keyword evidence="6" id="KW-0029">Amino-acid transport</keyword>
<dbReference type="SUPFAM" id="SSF161098">
    <property type="entry name" value="MetI-like"/>
    <property type="match status" value="1"/>
</dbReference>
<keyword evidence="7 9" id="KW-1133">Transmembrane helix</keyword>
<dbReference type="Gene3D" id="1.10.3720.10">
    <property type="entry name" value="MetI-like"/>
    <property type="match status" value="1"/>
</dbReference>
<feature type="domain" description="ABC transmembrane type-1" evidence="10">
    <location>
        <begin position="14"/>
        <end position="207"/>
    </location>
</feature>
<feature type="transmembrane region" description="Helical" evidence="9">
    <location>
        <begin position="57"/>
        <end position="76"/>
    </location>
</feature>
<proteinExistence type="inferred from homology"/>
<dbReference type="EMBL" id="LAZR01000012">
    <property type="protein sequence ID" value="KKO07629.1"/>
    <property type="molecule type" value="Genomic_DNA"/>
</dbReference>
<dbReference type="Pfam" id="PF00528">
    <property type="entry name" value="BPD_transp_1"/>
    <property type="match status" value="1"/>
</dbReference>
<keyword evidence="4" id="KW-1003">Cell membrane</keyword>
<dbReference type="CDD" id="cd06261">
    <property type="entry name" value="TM_PBP2"/>
    <property type="match status" value="1"/>
</dbReference>
<evidence type="ECO:0000256" key="7">
    <source>
        <dbReference type="ARBA" id="ARBA00022989"/>
    </source>
</evidence>
<evidence type="ECO:0000256" key="5">
    <source>
        <dbReference type="ARBA" id="ARBA00022692"/>
    </source>
</evidence>
<dbReference type="PANTHER" id="PTHR30614">
    <property type="entry name" value="MEMBRANE COMPONENT OF AMINO ACID ABC TRANSPORTER"/>
    <property type="match status" value="1"/>
</dbReference>
<dbReference type="GO" id="GO:0043190">
    <property type="term" value="C:ATP-binding cassette (ABC) transporter complex"/>
    <property type="evidence" value="ECO:0007669"/>
    <property type="project" value="InterPro"/>
</dbReference>
<dbReference type="InterPro" id="IPR000515">
    <property type="entry name" value="MetI-like"/>
</dbReference>
<feature type="transmembrane region" description="Helical" evidence="9">
    <location>
        <begin position="88"/>
        <end position="107"/>
    </location>
</feature>
<keyword evidence="5 9" id="KW-0812">Transmembrane</keyword>
<evidence type="ECO:0000259" key="10">
    <source>
        <dbReference type="PROSITE" id="PS50928"/>
    </source>
</evidence>
<comment type="caution">
    <text evidence="11">The sequence shown here is derived from an EMBL/GenBank/DDBJ whole genome shotgun (WGS) entry which is preliminary data.</text>
</comment>
<feature type="transmembrane region" description="Helical" evidence="9">
    <location>
        <begin position="189"/>
        <end position="207"/>
    </location>
</feature>
<keyword evidence="3" id="KW-0813">Transport</keyword>
<feature type="transmembrane region" description="Helical" evidence="9">
    <location>
        <begin position="149"/>
        <end position="169"/>
    </location>
</feature>
<dbReference type="PANTHER" id="PTHR30614:SF20">
    <property type="entry name" value="GLUTAMINE TRANSPORT SYSTEM PERMEASE PROTEIN GLNP"/>
    <property type="match status" value="1"/>
</dbReference>
<reference evidence="11" key="1">
    <citation type="journal article" date="2015" name="Nature">
        <title>Complex archaea that bridge the gap between prokaryotes and eukaryotes.</title>
        <authorList>
            <person name="Spang A."/>
            <person name="Saw J.H."/>
            <person name="Jorgensen S.L."/>
            <person name="Zaremba-Niedzwiedzka K."/>
            <person name="Martijn J."/>
            <person name="Lind A.E."/>
            <person name="van Eijk R."/>
            <person name="Schleper C."/>
            <person name="Guy L."/>
            <person name="Ettema T.J."/>
        </authorList>
    </citation>
    <scope>NUCLEOTIDE SEQUENCE</scope>
</reference>
<evidence type="ECO:0000256" key="9">
    <source>
        <dbReference type="SAM" id="Phobius"/>
    </source>
</evidence>
<comment type="subcellular location">
    <subcellularLocation>
        <location evidence="1">Cell membrane</location>
        <topology evidence="1">Multi-pass membrane protein</topology>
    </subcellularLocation>
</comment>
<protein>
    <recommendedName>
        <fullName evidence="10">ABC transmembrane type-1 domain-containing protein</fullName>
    </recommendedName>
</protein>
<dbReference type="InterPro" id="IPR035906">
    <property type="entry name" value="MetI-like_sf"/>
</dbReference>
<dbReference type="PROSITE" id="PS50928">
    <property type="entry name" value="ABC_TM1"/>
    <property type="match status" value="1"/>
</dbReference>
<organism evidence="11">
    <name type="scientific">marine sediment metagenome</name>
    <dbReference type="NCBI Taxonomy" id="412755"/>
    <lineage>
        <taxon>unclassified sequences</taxon>
        <taxon>metagenomes</taxon>
        <taxon>ecological metagenomes</taxon>
    </lineage>
</organism>
<evidence type="ECO:0000256" key="6">
    <source>
        <dbReference type="ARBA" id="ARBA00022970"/>
    </source>
</evidence>
<accession>A0A0F9YSG7</accession>
<name>A0A0F9YSG7_9ZZZZ</name>
<evidence type="ECO:0000256" key="3">
    <source>
        <dbReference type="ARBA" id="ARBA00022448"/>
    </source>
</evidence>
<dbReference type="AlphaFoldDB" id="A0A0F9YSG7"/>
<dbReference type="GO" id="GO:0006865">
    <property type="term" value="P:amino acid transport"/>
    <property type="evidence" value="ECO:0007669"/>
    <property type="project" value="UniProtKB-KW"/>
</dbReference>
<comment type="similarity">
    <text evidence="2">Belongs to the binding-protein-dependent transport system permease family. HisMQ subfamily.</text>
</comment>
<dbReference type="NCBIfam" id="TIGR01726">
    <property type="entry name" value="HEQRo_perm_3TM"/>
    <property type="match status" value="1"/>
</dbReference>
<keyword evidence="8 9" id="KW-0472">Membrane</keyword>